<feature type="non-terminal residue" evidence="1">
    <location>
        <position position="1"/>
    </location>
</feature>
<organism evidence="1 2">
    <name type="scientific">Rotaria sordida</name>
    <dbReference type="NCBI Taxonomy" id="392033"/>
    <lineage>
        <taxon>Eukaryota</taxon>
        <taxon>Metazoa</taxon>
        <taxon>Spiralia</taxon>
        <taxon>Gnathifera</taxon>
        <taxon>Rotifera</taxon>
        <taxon>Eurotatoria</taxon>
        <taxon>Bdelloidea</taxon>
        <taxon>Philodinida</taxon>
        <taxon>Philodinidae</taxon>
        <taxon>Rotaria</taxon>
    </lineage>
</organism>
<evidence type="ECO:0000313" key="2">
    <source>
        <dbReference type="Proteomes" id="UP000663882"/>
    </source>
</evidence>
<reference evidence="1" key="1">
    <citation type="submission" date="2021-02" db="EMBL/GenBank/DDBJ databases">
        <authorList>
            <person name="Nowell W R."/>
        </authorList>
    </citation>
    <scope>NUCLEOTIDE SEQUENCE</scope>
</reference>
<proteinExistence type="predicted"/>
<gene>
    <name evidence="1" type="ORF">RFH988_LOCUS39459</name>
</gene>
<evidence type="ECO:0000313" key="1">
    <source>
        <dbReference type="EMBL" id="CAF1529362.1"/>
    </source>
</evidence>
<comment type="caution">
    <text evidence="1">The sequence shown here is derived from an EMBL/GenBank/DDBJ whole genome shotgun (WGS) entry which is preliminary data.</text>
</comment>
<dbReference type="AlphaFoldDB" id="A0A815V3F9"/>
<protein>
    <submittedName>
        <fullName evidence="1">Uncharacterized protein</fullName>
    </submittedName>
</protein>
<name>A0A815V3F9_9BILA</name>
<sequence length="66" mass="7375">VVEISVISSDDRSIVKLARRRCQSLYGPFPDSIDTSTPVTSLILTGNSLIVSDDDDDDNNYLFYYV</sequence>
<dbReference type="EMBL" id="CAJNOO010019201">
    <property type="protein sequence ID" value="CAF1529362.1"/>
    <property type="molecule type" value="Genomic_DNA"/>
</dbReference>
<dbReference type="Proteomes" id="UP000663882">
    <property type="component" value="Unassembled WGS sequence"/>
</dbReference>
<accession>A0A815V3F9</accession>